<keyword evidence="2" id="KW-1185">Reference proteome</keyword>
<dbReference type="AlphaFoldDB" id="A0AAD7E763"/>
<organism evidence="1 2">
    <name type="scientific">Mycena albidolilacea</name>
    <dbReference type="NCBI Taxonomy" id="1033008"/>
    <lineage>
        <taxon>Eukaryota</taxon>
        <taxon>Fungi</taxon>
        <taxon>Dikarya</taxon>
        <taxon>Basidiomycota</taxon>
        <taxon>Agaricomycotina</taxon>
        <taxon>Agaricomycetes</taxon>
        <taxon>Agaricomycetidae</taxon>
        <taxon>Agaricales</taxon>
        <taxon>Marasmiineae</taxon>
        <taxon>Mycenaceae</taxon>
        <taxon>Mycena</taxon>
    </lineage>
</organism>
<evidence type="ECO:0000313" key="1">
    <source>
        <dbReference type="EMBL" id="KAJ7300779.1"/>
    </source>
</evidence>
<name>A0AAD7E763_9AGAR</name>
<sequence length="78" mass="8967">MENGGLTGAGDFAQMQAAMYQRLQHNTEVRFRSPESGAHHDWVTAMSFNELVAKVDSWRDGVFSWMDGMGIYWVYKDF</sequence>
<dbReference type="EMBL" id="JARIHO010000153">
    <property type="protein sequence ID" value="KAJ7300779.1"/>
    <property type="molecule type" value="Genomic_DNA"/>
</dbReference>
<proteinExistence type="predicted"/>
<dbReference type="Proteomes" id="UP001218218">
    <property type="component" value="Unassembled WGS sequence"/>
</dbReference>
<gene>
    <name evidence="1" type="ORF">DFH08DRAFT_979367</name>
</gene>
<accession>A0AAD7E763</accession>
<protein>
    <submittedName>
        <fullName evidence="1">Uncharacterized protein</fullName>
    </submittedName>
</protein>
<reference evidence="1" key="1">
    <citation type="submission" date="2023-03" db="EMBL/GenBank/DDBJ databases">
        <title>Massive genome expansion in bonnet fungi (Mycena s.s.) driven by repeated elements and novel gene families across ecological guilds.</title>
        <authorList>
            <consortium name="Lawrence Berkeley National Laboratory"/>
            <person name="Harder C.B."/>
            <person name="Miyauchi S."/>
            <person name="Viragh M."/>
            <person name="Kuo A."/>
            <person name="Thoen E."/>
            <person name="Andreopoulos B."/>
            <person name="Lu D."/>
            <person name="Skrede I."/>
            <person name="Drula E."/>
            <person name="Henrissat B."/>
            <person name="Morin E."/>
            <person name="Kohler A."/>
            <person name="Barry K."/>
            <person name="LaButti K."/>
            <person name="Morin E."/>
            <person name="Salamov A."/>
            <person name="Lipzen A."/>
            <person name="Mereny Z."/>
            <person name="Hegedus B."/>
            <person name="Baldrian P."/>
            <person name="Stursova M."/>
            <person name="Weitz H."/>
            <person name="Taylor A."/>
            <person name="Grigoriev I.V."/>
            <person name="Nagy L.G."/>
            <person name="Martin F."/>
            <person name="Kauserud H."/>
        </authorList>
    </citation>
    <scope>NUCLEOTIDE SEQUENCE</scope>
    <source>
        <strain evidence="1">CBHHK002</strain>
    </source>
</reference>
<comment type="caution">
    <text evidence="1">The sequence shown here is derived from an EMBL/GenBank/DDBJ whole genome shotgun (WGS) entry which is preliminary data.</text>
</comment>
<evidence type="ECO:0000313" key="2">
    <source>
        <dbReference type="Proteomes" id="UP001218218"/>
    </source>
</evidence>